<proteinExistence type="predicted"/>
<dbReference type="AlphaFoldDB" id="A0AAW1S2Q5"/>
<gene>
    <name evidence="2" type="ORF">WJX74_009062</name>
</gene>
<comment type="caution">
    <text evidence="2">The sequence shown here is derived from an EMBL/GenBank/DDBJ whole genome shotgun (WGS) entry which is preliminary data.</text>
</comment>
<reference evidence="2 3" key="1">
    <citation type="journal article" date="2024" name="Nat. Commun.">
        <title>Phylogenomics reveals the evolutionary origins of lichenization in chlorophyte algae.</title>
        <authorList>
            <person name="Puginier C."/>
            <person name="Libourel C."/>
            <person name="Otte J."/>
            <person name="Skaloud P."/>
            <person name="Haon M."/>
            <person name="Grisel S."/>
            <person name="Petersen M."/>
            <person name="Berrin J.G."/>
            <person name="Delaux P.M."/>
            <person name="Dal Grande F."/>
            <person name="Keller J."/>
        </authorList>
    </citation>
    <scope>NUCLEOTIDE SEQUENCE [LARGE SCALE GENOMIC DNA]</scope>
    <source>
        <strain evidence="2 3">SAG 2145</strain>
    </source>
</reference>
<dbReference type="Proteomes" id="UP001438707">
    <property type="component" value="Unassembled WGS sequence"/>
</dbReference>
<feature type="region of interest" description="Disordered" evidence="1">
    <location>
        <begin position="1"/>
        <end position="39"/>
    </location>
</feature>
<protein>
    <submittedName>
        <fullName evidence="2">Uncharacterized protein</fullName>
    </submittedName>
</protein>
<dbReference type="InterPro" id="IPR039145">
    <property type="entry name" value="Ribosomal_mL40_metazoa/plant"/>
</dbReference>
<organism evidence="2 3">
    <name type="scientific">Apatococcus lobatus</name>
    <dbReference type="NCBI Taxonomy" id="904363"/>
    <lineage>
        <taxon>Eukaryota</taxon>
        <taxon>Viridiplantae</taxon>
        <taxon>Chlorophyta</taxon>
        <taxon>core chlorophytes</taxon>
        <taxon>Trebouxiophyceae</taxon>
        <taxon>Chlorellales</taxon>
        <taxon>Chlorellaceae</taxon>
        <taxon>Apatococcus</taxon>
    </lineage>
</organism>
<name>A0AAW1S2Q5_9CHLO</name>
<keyword evidence="3" id="KW-1185">Reference proteome</keyword>
<dbReference type="PANTHER" id="PTHR13359:SF2">
    <property type="entry name" value="LARGE RIBOSOMAL SUBUNIT PROTEIN ML40"/>
    <property type="match status" value="1"/>
</dbReference>
<accession>A0AAW1S2Q5</accession>
<dbReference type="PANTHER" id="PTHR13359">
    <property type="entry name" value="39S RIBOSOMAL PROTEIN L40, MITOCHONDRIAL"/>
    <property type="match status" value="1"/>
</dbReference>
<evidence type="ECO:0000313" key="2">
    <source>
        <dbReference type="EMBL" id="KAK9840387.1"/>
    </source>
</evidence>
<dbReference type="EMBL" id="JALJOS010000004">
    <property type="protein sequence ID" value="KAK9840387.1"/>
    <property type="molecule type" value="Genomic_DNA"/>
</dbReference>
<evidence type="ECO:0000256" key="1">
    <source>
        <dbReference type="SAM" id="MobiDB-lite"/>
    </source>
</evidence>
<sequence length="97" mass="11099">MSKWLSVLQPRPSEAASASEEELLQGAQRAQEYSRRKMQAHRIQQQDLVNKIALKKAALEALPPTLRAEASQEVWVQFPMNRQRPYLTPPTQGFPED</sequence>
<evidence type="ECO:0000313" key="3">
    <source>
        <dbReference type="Proteomes" id="UP001438707"/>
    </source>
</evidence>
<dbReference type="GO" id="GO:0005762">
    <property type="term" value="C:mitochondrial large ribosomal subunit"/>
    <property type="evidence" value="ECO:0007669"/>
    <property type="project" value="InterPro"/>
</dbReference>